<feature type="transmembrane region" description="Helical" evidence="1">
    <location>
        <begin position="56"/>
        <end position="80"/>
    </location>
</feature>
<keyword evidence="1" id="KW-0472">Membrane</keyword>
<keyword evidence="1" id="KW-0812">Transmembrane</keyword>
<gene>
    <name evidence="2" type="ORF">E4634_20560</name>
</gene>
<keyword evidence="1" id="KW-1133">Transmembrane helix</keyword>
<reference evidence="2 3" key="1">
    <citation type="submission" date="2019-04" db="EMBL/GenBank/DDBJ databases">
        <title>Taxonomy of novel Haliea sp. from mangrove soil of West Coast of India.</title>
        <authorList>
            <person name="Verma A."/>
            <person name="Kumar P."/>
            <person name="Krishnamurthi S."/>
        </authorList>
    </citation>
    <scope>NUCLEOTIDE SEQUENCE [LARGE SCALE GENOMIC DNA]</scope>
    <source>
        <strain evidence="2 3">SAOS-164</strain>
    </source>
</reference>
<evidence type="ECO:0000313" key="3">
    <source>
        <dbReference type="Proteomes" id="UP000298050"/>
    </source>
</evidence>
<evidence type="ECO:0000313" key="2">
    <source>
        <dbReference type="EMBL" id="TGD70994.1"/>
    </source>
</evidence>
<dbReference type="EMBL" id="SRLE01000017">
    <property type="protein sequence ID" value="TGD70994.1"/>
    <property type="molecule type" value="Genomic_DNA"/>
</dbReference>
<proteinExistence type="predicted"/>
<protein>
    <submittedName>
        <fullName evidence="2">Uncharacterized protein</fullName>
    </submittedName>
</protein>
<dbReference type="OrthoDB" id="556365at2"/>
<sequence length="212" mass="22840">MSSIQRLHANGRLAPVDDPVANRTSWEAAKPGGANFKTQKLLREGGSFVVRGTRGFILFGLVFLLPGIGAVLGGVPWFAWEGEYGTAFFFAVWGTLFGGAGALLLLSQKPLTIDTSSGVYFRGKRDFSAPASPDRERQGSLYDVHAIQLLSESVSSTASRGRRAQYLSYELNFVFADGERINIMDHGKQADIEDAAAQLAAALNIPVWKAGS</sequence>
<evidence type="ECO:0000256" key="1">
    <source>
        <dbReference type="SAM" id="Phobius"/>
    </source>
</evidence>
<accession>A0A4Z0LUR5</accession>
<name>A0A4Z0LUR5_9GAMM</name>
<dbReference type="AlphaFoldDB" id="A0A4Z0LUR5"/>
<dbReference type="RefSeq" id="WP_135446559.1">
    <property type="nucleotide sequence ID" value="NZ_SRLE01000017.1"/>
</dbReference>
<dbReference type="Proteomes" id="UP000298050">
    <property type="component" value="Unassembled WGS sequence"/>
</dbReference>
<comment type="caution">
    <text evidence="2">The sequence shown here is derived from an EMBL/GenBank/DDBJ whole genome shotgun (WGS) entry which is preliminary data.</text>
</comment>
<organism evidence="2 3">
    <name type="scientific">Mangrovimicrobium sediminis</name>
    <dbReference type="NCBI Taxonomy" id="2562682"/>
    <lineage>
        <taxon>Bacteria</taxon>
        <taxon>Pseudomonadati</taxon>
        <taxon>Pseudomonadota</taxon>
        <taxon>Gammaproteobacteria</taxon>
        <taxon>Cellvibrionales</taxon>
        <taxon>Halieaceae</taxon>
        <taxon>Mangrovimicrobium</taxon>
    </lineage>
</organism>
<keyword evidence="3" id="KW-1185">Reference proteome</keyword>
<feature type="transmembrane region" description="Helical" evidence="1">
    <location>
        <begin position="86"/>
        <end position="106"/>
    </location>
</feature>